<gene>
    <name evidence="1" type="ORF">BDR25DRAFT_297907</name>
</gene>
<proteinExistence type="predicted"/>
<keyword evidence="2" id="KW-1185">Reference proteome</keyword>
<reference evidence="1" key="1">
    <citation type="journal article" date="2020" name="Stud. Mycol.">
        <title>101 Dothideomycetes genomes: a test case for predicting lifestyles and emergence of pathogens.</title>
        <authorList>
            <person name="Haridas S."/>
            <person name="Albert R."/>
            <person name="Binder M."/>
            <person name="Bloem J."/>
            <person name="Labutti K."/>
            <person name="Salamov A."/>
            <person name="Andreopoulos B."/>
            <person name="Baker S."/>
            <person name="Barry K."/>
            <person name="Bills G."/>
            <person name="Bluhm B."/>
            <person name="Cannon C."/>
            <person name="Castanera R."/>
            <person name="Culley D."/>
            <person name="Daum C."/>
            <person name="Ezra D."/>
            <person name="Gonzalez J."/>
            <person name="Henrissat B."/>
            <person name="Kuo A."/>
            <person name="Liang C."/>
            <person name="Lipzen A."/>
            <person name="Lutzoni F."/>
            <person name="Magnuson J."/>
            <person name="Mondo S."/>
            <person name="Nolan M."/>
            <person name="Ohm R."/>
            <person name="Pangilinan J."/>
            <person name="Park H.-J."/>
            <person name="Ramirez L."/>
            <person name="Alfaro M."/>
            <person name="Sun H."/>
            <person name="Tritt A."/>
            <person name="Yoshinaga Y."/>
            <person name="Zwiers L.-H."/>
            <person name="Turgeon B."/>
            <person name="Goodwin S."/>
            <person name="Spatafora J."/>
            <person name="Crous P."/>
            <person name="Grigoriev I."/>
        </authorList>
    </citation>
    <scope>NUCLEOTIDE SEQUENCE</scope>
    <source>
        <strain evidence="1">ATCC 200398</strain>
    </source>
</reference>
<evidence type="ECO:0000313" key="1">
    <source>
        <dbReference type="EMBL" id="KAF2463555.1"/>
    </source>
</evidence>
<dbReference type="EMBL" id="MU003549">
    <property type="protein sequence ID" value="KAF2463555.1"/>
    <property type="molecule type" value="Genomic_DNA"/>
</dbReference>
<name>A0ACB6QAM8_9PLEO</name>
<sequence length="568" mass="65152">MVLNQAFLIFCAFPVVFIAWSAYSLAENYVKAKSTGLPITLRFVSPGSPLWMMLSPLIMRICSYLPFTSTFIATYRRGWEGRQRCRPHVEMGDMFMIVTPGGNWLKVCNDRLVSEILKRRDDFYRDLAAFEVLNIYGKNLASTGGAEWNRHRKVAAVTFTEKNNELVWRESLKQAGEMLQYWLHRSPQPIRTLAEDTRVFTLNVLAAALFDKTYPFESRAESKLRQKNGKKDSAFGYRDSLSTILRMIIPILIFGEKKLKEAWWLPESFRKAGFAVSDFRTYVTDLINEERVLISQGKQNTPNLVTNLVRACEEESDGSLSTGDSRPGRTILTKDEIISDLFVFAFAGNDTTAITLAHILGEMAAHPEIQDWISEEIHFVLQSTDIKTWNYSTCSQLKRCWAVVYETLRLCHPLGQLVKTTGNLPRTLNFDSRIITIPPHTTVEINLPALQTHPRYWGADSLTWNPKRFISGDSINHEILPPDTTEVFLPWSTGKNVCPGKRFSQVELVAALVTLFRDYRLEPVMEPRETIEDAKLRTRRLAEDVEMRLLHEIREPEKIGLRWSKKST</sequence>
<comment type="caution">
    <text evidence="1">The sequence shown here is derived from an EMBL/GenBank/DDBJ whole genome shotgun (WGS) entry which is preliminary data.</text>
</comment>
<dbReference type="Proteomes" id="UP000799755">
    <property type="component" value="Unassembled WGS sequence"/>
</dbReference>
<protein>
    <submittedName>
        <fullName evidence="1">Cytochrome P450</fullName>
    </submittedName>
</protein>
<accession>A0ACB6QAM8</accession>
<organism evidence="1 2">
    <name type="scientific">Lindgomyces ingoldianus</name>
    <dbReference type="NCBI Taxonomy" id="673940"/>
    <lineage>
        <taxon>Eukaryota</taxon>
        <taxon>Fungi</taxon>
        <taxon>Dikarya</taxon>
        <taxon>Ascomycota</taxon>
        <taxon>Pezizomycotina</taxon>
        <taxon>Dothideomycetes</taxon>
        <taxon>Pleosporomycetidae</taxon>
        <taxon>Pleosporales</taxon>
        <taxon>Lindgomycetaceae</taxon>
        <taxon>Lindgomyces</taxon>
    </lineage>
</organism>
<evidence type="ECO:0000313" key="2">
    <source>
        <dbReference type="Proteomes" id="UP000799755"/>
    </source>
</evidence>